<evidence type="ECO:0000256" key="1">
    <source>
        <dbReference type="ARBA" id="ARBA00022441"/>
    </source>
</evidence>
<evidence type="ECO:0000313" key="2">
    <source>
        <dbReference type="EMBL" id="KDR20175.1"/>
    </source>
</evidence>
<keyword evidence="3" id="KW-1185">Reference proteome</keyword>
<dbReference type="Gene3D" id="2.120.10.80">
    <property type="entry name" value="Kelch-type beta propeller"/>
    <property type="match status" value="1"/>
</dbReference>
<dbReference type="InterPro" id="IPR006652">
    <property type="entry name" value="Kelch_1"/>
</dbReference>
<dbReference type="EMBL" id="KK852617">
    <property type="protein sequence ID" value="KDR20175.1"/>
    <property type="molecule type" value="Genomic_DNA"/>
</dbReference>
<dbReference type="AlphaFoldDB" id="A0A067R9D4"/>
<accession>A0A067R9D4</accession>
<dbReference type="OMA" id="MNTHRTE"/>
<reference evidence="2 3" key="1">
    <citation type="journal article" date="2014" name="Nat. Commun.">
        <title>Molecular traces of alternative social organization in a termite genome.</title>
        <authorList>
            <person name="Terrapon N."/>
            <person name="Li C."/>
            <person name="Robertson H.M."/>
            <person name="Ji L."/>
            <person name="Meng X."/>
            <person name="Booth W."/>
            <person name="Chen Z."/>
            <person name="Childers C.P."/>
            <person name="Glastad K.M."/>
            <person name="Gokhale K."/>
            <person name="Gowin J."/>
            <person name="Gronenberg W."/>
            <person name="Hermansen R.A."/>
            <person name="Hu H."/>
            <person name="Hunt B.G."/>
            <person name="Huylmans A.K."/>
            <person name="Khalil S.M."/>
            <person name="Mitchell R.D."/>
            <person name="Munoz-Torres M.C."/>
            <person name="Mustard J.A."/>
            <person name="Pan H."/>
            <person name="Reese J.T."/>
            <person name="Scharf M.E."/>
            <person name="Sun F."/>
            <person name="Vogel H."/>
            <person name="Xiao J."/>
            <person name="Yang W."/>
            <person name="Yang Z."/>
            <person name="Yang Z."/>
            <person name="Zhou J."/>
            <person name="Zhu J."/>
            <person name="Brent C.S."/>
            <person name="Elsik C.G."/>
            <person name="Goodisman M.A."/>
            <person name="Liberles D.A."/>
            <person name="Roe R.M."/>
            <person name="Vargo E.L."/>
            <person name="Vilcinskas A."/>
            <person name="Wang J."/>
            <person name="Bornberg-Bauer E."/>
            <person name="Korb J."/>
            <person name="Zhang G."/>
            <person name="Liebig J."/>
        </authorList>
    </citation>
    <scope>NUCLEOTIDE SEQUENCE [LARGE SCALE GENOMIC DNA]</scope>
    <source>
        <tissue evidence="2">Whole organism</tissue>
    </source>
</reference>
<dbReference type="SMART" id="SM00612">
    <property type="entry name" value="Kelch"/>
    <property type="match status" value="1"/>
</dbReference>
<dbReference type="STRING" id="136037.A0A067R9D4"/>
<dbReference type="Pfam" id="PF01344">
    <property type="entry name" value="Kelch_1"/>
    <property type="match status" value="1"/>
</dbReference>
<evidence type="ECO:0000313" key="3">
    <source>
        <dbReference type="Proteomes" id="UP000027135"/>
    </source>
</evidence>
<gene>
    <name evidence="2" type="ORF">L798_05673</name>
</gene>
<dbReference type="Proteomes" id="UP000027135">
    <property type="component" value="Unassembled WGS sequence"/>
</dbReference>
<proteinExistence type="predicted"/>
<protein>
    <submittedName>
        <fullName evidence="2">Kelch-like protein 10</fullName>
    </submittedName>
</protein>
<organism evidence="2 3">
    <name type="scientific">Zootermopsis nevadensis</name>
    <name type="common">Dampwood termite</name>
    <dbReference type="NCBI Taxonomy" id="136037"/>
    <lineage>
        <taxon>Eukaryota</taxon>
        <taxon>Metazoa</taxon>
        <taxon>Ecdysozoa</taxon>
        <taxon>Arthropoda</taxon>
        <taxon>Hexapoda</taxon>
        <taxon>Insecta</taxon>
        <taxon>Pterygota</taxon>
        <taxon>Neoptera</taxon>
        <taxon>Polyneoptera</taxon>
        <taxon>Dictyoptera</taxon>
        <taxon>Blattodea</taxon>
        <taxon>Blattoidea</taxon>
        <taxon>Termitoidae</taxon>
        <taxon>Termopsidae</taxon>
        <taxon>Zootermopsis</taxon>
    </lineage>
</organism>
<keyword evidence="1" id="KW-0880">Kelch repeat</keyword>
<sequence length="93" mass="10795">MPSSRSNMALQVIDDIFAIGGFNSETSICQMECFDHRRNEWYEVADMNTHRTELSACVVKGLPNAKDYIYKHRDMLLEEERQKILKKIGSLKV</sequence>
<dbReference type="InParanoid" id="A0A067R9D4"/>
<dbReference type="InterPro" id="IPR015915">
    <property type="entry name" value="Kelch-typ_b-propeller"/>
</dbReference>
<dbReference type="SUPFAM" id="SSF117281">
    <property type="entry name" value="Kelch motif"/>
    <property type="match status" value="1"/>
</dbReference>
<dbReference type="eggNOG" id="KOG1072">
    <property type="taxonomic scope" value="Eukaryota"/>
</dbReference>
<name>A0A067R9D4_ZOONE</name>